<proteinExistence type="predicted"/>
<dbReference type="EMBL" id="CP145892">
    <property type="protein sequence ID" value="WWP21828.1"/>
    <property type="molecule type" value="Genomic_DNA"/>
</dbReference>
<gene>
    <name evidence="1" type="ORF">V6668_06510</name>
</gene>
<reference evidence="1 2" key="1">
    <citation type="submission" date="2024-02" db="EMBL/GenBank/DDBJ databases">
        <title>Complete sequences of two Paenibacillus sp. strains and one Lysinibacillus strain isolated from the environment on STAA medium highlight biotechnological potential.</title>
        <authorList>
            <person name="Attere S.A."/>
            <person name="Piche L.C."/>
            <person name="Intertaglia L."/>
            <person name="Lami R."/>
            <person name="Charette S.J."/>
            <person name="Vincent A.T."/>
        </authorList>
    </citation>
    <scope>NUCLEOTIDE SEQUENCE [LARGE SCALE GENOMIC DNA]</scope>
    <source>
        <strain evidence="1 2">Y5S-7</strain>
    </source>
</reference>
<name>A0ABD8AW84_PAEAM</name>
<dbReference type="RefSeq" id="WP_051447216.1">
    <property type="nucleotide sequence ID" value="NZ_CP145892.1"/>
</dbReference>
<sequence length="75" mass="8434">MNEQEPKNKIGMKVYCDLQFGNVFVITPESAGIVVETTREQDFKLYKALDDKVPDSMGMIQLEHGESCLTVPRAV</sequence>
<evidence type="ECO:0000313" key="1">
    <source>
        <dbReference type="EMBL" id="WWP21828.1"/>
    </source>
</evidence>
<dbReference type="AlphaFoldDB" id="A0ABD8AW84"/>
<organism evidence="1 2">
    <name type="scientific">Paenibacillus amylolyticus</name>
    <dbReference type="NCBI Taxonomy" id="1451"/>
    <lineage>
        <taxon>Bacteria</taxon>
        <taxon>Bacillati</taxon>
        <taxon>Bacillota</taxon>
        <taxon>Bacilli</taxon>
        <taxon>Bacillales</taxon>
        <taxon>Paenibacillaceae</taxon>
        <taxon>Paenibacillus</taxon>
    </lineage>
</organism>
<dbReference type="Proteomes" id="UP001364764">
    <property type="component" value="Chromosome"/>
</dbReference>
<accession>A0ABD8AW84</accession>
<dbReference type="GeneID" id="93475101"/>
<protein>
    <submittedName>
        <fullName evidence="1">Uncharacterized protein</fullName>
    </submittedName>
</protein>
<evidence type="ECO:0000313" key="2">
    <source>
        <dbReference type="Proteomes" id="UP001364764"/>
    </source>
</evidence>